<keyword evidence="2" id="KW-0732">Signal</keyword>
<dbReference type="eggNOG" id="ENOG502ZCCI">
    <property type="taxonomic scope" value="Bacteria"/>
</dbReference>
<dbReference type="InterPro" id="IPR059173">
    <property type="entry name" value="TraA_dom"/>
</dbReference>
<evidence type="ECO:0000313" key="4">
    <source>
        <dbReference type="Proteomes" id="UP000016567"/>
    </source>
</evidence>
<dbReference type="EMBL" id="BATL01000023">
    <property type="protein sequence ID" value="GAD75301.1"/>
    <property type="molecule type" value="Genomic_DNA"/>
</dbReference>
<dbReference type="OrthoDB" id="5679053at2"/>
<feature type="chain" id="PRO_5004639027" description="Conjugal transfer protein TraA" evidence="2">
    <location>
        <begin position="39"/>
        <end position="109"/>
    </location>
</feature>
<dbReference type="NCBIfam" id="NF041281">
    <property type="entry name" value="TraA_gammapb"/>
    <property type="match status" value="1"/>
</dbReference>
<evidence type="ECO:0008006" key="5">
    <source>
        <dbReference type="Google" id="ProtNLM"/>
    </source>
</evidence>
<evidence type="ECO:0000256" key="2">
    <source>
        <dbReference type="SAM" id="SignalP"/>
    </source>
</evidence>
<keyword evidence="1" id="KW-0472">Membrane</keyword>
<reference evidence="3 4" key="1">
    <citation type="submission" date="2013-09" db="EMBL/GenBank/DDBJ databases">
        <title>Whole genome shotgun sequence of Vibrio azureus NBRC 104587.</title>
        <authorList>
            <person name="Isaki S."/>
            <person name="Hosoyama A."/>
            <person name="Numata M."/>
            <person name="Hashimoto M."/>
            <person name="Hosoyama Y."/>
            <person name="Tsuchikane K."/>
            <person name="Noguchi M."/>
            <person name="Hirakata S."/>
            <person name="Ichikawa N."/>
            <person name="Ohji S."/>
            <person name="Yamazoe A."/>
            <person name="Fujita N."/>
        </authorList>
    </citation>
    <scope>NUCLEOTIDE SEQUENCE [LARGE SCALE GENOMIC DNA]</scope>
    <source>
        <strain evidence="3 4">NBRC 104587</strain>
    </source>
</reference>
<dbReference type="RefSeq" id="WP_021709060.1">
    <property type="nucleotide sequence ID" value="NZ_BAOB01000002.1"/>
</dbReference>
<keyword evidence="1" id="KW-1133">Transmembrane helix</keyword>
<dbReference type="STRING" id="1219077.VAZ01S_023_00680"/>
<proteinExistence type="predicted"/>
<comment type="caution">
    <text evidence="3">The sequence shown here is derived from an EMBL/GenBank/DDBJ whole genome shotgun (WGS) entry which is preliminary data.</text>
</comment>
<organism evidence="3 4">
    <name type="scientific">Vibrio azureus NBRC 104587</name>
    <dbReference type="NCBI Taxonomy" id="1219077"/>
    <lineage>
        <taxon>Bacteria</taxon>
        <taxon>Pseudomonadati</taxon>
        <taxon>Pseudomonadota</taxon>
        <taxon>Gammaproteobacteria</taxon>
        <taxon>Vibrionales</taxon>
        <taxon>Vibrionaceae</taxon>
        <taxon>Vibrio</taxon>
    </lineage>
</organism>
<feature type="transmembrane region" description="Helical" evidence="1">
    <location>
        <begin position="83"/>
        <end position="108"/>
    </location>
</feature>
<keyword evidence="1" id="KW-0812">Transmembrane</keyword>
<dbReference type="AlphaFoldDB" id="U3A5P7"/>
<feature type="signal peptide" evidence="2">
    <location>
        <begin position="1"/>
        <end position="38"/>
    </location>
</feature>
<protein>
    <recommendedName>
        <fullName evidence="5">Conjugal transfer protein TraA</fullName>
    </recommendedName>
</protein>
<sequence>MATNNNVSFTATENNLMRMKFALSLVVLAVVFSAFAFAGGDKTFDTWVTQMTAWLTGSLGKGVSIAFVTVGIIIGVMRQSLMAFAVGVGAALGLNYTPSIITGMFSAVL</sequence>
<evidence type="ECO:0000313" key="3">
    <source>
        <dbReference type="EMBL" id="GAD75301.1"/>
    </source>
</evidence>
<evidence type="ECO:0000256" key="1">
    <source>
        <dbReference type="SAM" id="Phobius"/>
    </source>
</evidence>
<gene>
    <name evidence="3" type="ORF">VAZ01S_023_00680</name>
</gene>
<name>U3A5P7_9VIBR</name>
<dbReference type="Proteomes" id="UP000016567">
    <property type="component" value="Unassembled WGS sequence"/>
</dbReference>
<keyword evidence="4" id="KW-1185">Reference proteome</keyword>
<feature type="transmembrane region" description="Helical" evidence="1">
    <location>
        <begin position="54"/>
        <end position="76"/>
    </location>
</feature>
<accession>U3A5P7</accession>